<sequence length="2992" mass="336628">MEEYETNVVALLKEHPGGIHINKLCEFYNKQYQENLTVSSLGFISVASFVKSLKKFLMVEKKVVYYKGHYFKMKRAEAMDKTAVLKKLVTMVEQYPEGIPIKTLSIVYSQTYHKNLTLSTLGFDSITSLVDSLNEDLIVQDQLVYHKIHQHAKQPESQKSNQAAGGCRSSTPEISKPVVVNKTPATAATESLVGVSHPLIQPGSSLRGTPLLQVPYSPVNLVFTAPKPVQSLSQDQLYQRVLQVMTKYQENVSSVEQLKTFYLREFGETFPLAQYMSVYDKWEANGHKELRSTQSEPPAGASTGAPMTPTAAGNLAKELEKLKQVPLSLTLDDPSEFPELMSKKDEMTKWQKKKLKDEVEKDNAAPVFKDSYHAQLREVHGDNMRAVEAMTRDEDRAAGGRRKNRVVDESTVNSLMEDVRREIAAEGELVTEDKVISRTCELMQVPSLEAFGHRNRQKYQALKDLQYTTREINIFIRSTEAISTICTLYELSQSLAGLKDKKRFEELNLGPLCKIPEIHRMFKINSNTKDDDIQQIETADILKHLRVFRKKSPKVRVDLTEFLQYLTDQYDCESPYELGIRINSVALSISTLTKVRSAEFTILDQARQLILKELEEETQDRLRKVKRSVLESLPGAGFSASSSSSTGNTELRKKFASMTAAEVVLEVFSNAEGVFTPRMTKHVQTFLLQVSGDRLMTALFQLAICGGSLAIPQDLVPRDKTPKTKEQPQAECDKSAAALPSAANLKEFLKDSLSSQHSAINLAFITNLERQLTKHFQVKDFQALQQGSFLEFLVKHIQLLQDSLGSTLFLGSGNANILGNGSGPTKQDVFEFIKQCGDFTSKDPDELFHVESALRSHYRVRDSRDLGYGTLQTLVGLVKRLSGLTGGGPSQVFYESALFAKHSKDSTEVVGEVVGRLGEVSKAQALDSLLSCPLLEDVNEWSQWELVFKPLHGPIKDFIERNAGNTGLAVLEVAPGLLLRITSHTGDKHFHRAVTELDPVGTAGHLVSMVATDGINNVSTALLANYMQSSLESAVAKDSRKFSQAEEETSCYSRVARFVLACLTRIPNRTCQALLQKVFLVPFSRAVGQAVSKQALVSSAQSDPRHMNCLHRLGLLLGITDWVKDYQKKLNPQQRQDPRPFTPLVDQVKTNLVNSASSSLSALNMSEEDYLEENFMDDSSVSSNMNPSQQLGDFNSEQDVEEDEEEQLFELVPVLNGEVSPVINEVEDGEEEEKEKEPSEESDSEQKEDDSMPGCQSETTISPQRAIIEDIRKSEFGIGEELTAKGQKLIEKNQDRLGRSLERLSTELYSKDTHFVLELIQNADDNSYPSDASVVPSLAFVVERDCIAVLNNEIGFQENNIRAVCDVGCSTKGKHKYGYIGQKGIGFKSVFKVTDCPEIHSNGFHIRFDRTSGVSLGYILPHWTEDVRPLEAQIKNVDQNSWTTKICLPLRTESHQTRNLFKDIHPSLLLFLHRLRSITICNQSENRVVTMTRKDLSHNVVEVEHTDGVERWLVVKTTLHPKQLKEEVESTELALAFQLCNDDTGSDIVCQPEKQPVFAYLPLRSFGFRFIVQADFDIPSSREDVDRDSCWNQWLRSELPQLFLQAMDVFTNHPQFCGLKGLSQFLQFIPLPDEVMDFFQRVAGQIITLLKGKAFLPTLSSDDEVVYKMPSQVAVCQDPVIREVINNEELGKHLSLSYLHPGLSPAPPKSLLKDLGVRYLGGSDVTTVTTAMAKELLNVEGIHSEVGLRQLARLLVCNFRALEYGYGESDSILQSLKDLPIIPLADGRVVSLSTEEVFFPMEDTKTKKSDQKTVQTGPLTALYKDVSVVLPSLLNCVEPLESQQVRELLRRLGVHELEPQELLEQHIYPCIRNNKWKFKSEAVVMSYLVFIKQHSTSSQEYSDIAVPVLTTRGLLCPGVDRVYFSEEYGNINLPNKLPGFDWILLSPCYVQTDWDVAGWRELFSRLGVRDGFIIRKERKSLTAEELTSSPWLAESGRWHLRPGQGCVIDDYPCEEFHALVTAQLPGTILLQQRDALLKLLASNWDTGHHYSQYLTAQVIDSDGRPIRSTVSSFSHHLRRLEWVPAYRVLEGDQQERTFLCPNSVYLTSPEVTNLLGSHVFYLDMESSEFTRALGMRQSISVEALINYLKEWCVKPEDANQEWNGLEVAEGTTFTTTVQHIHNVYTYLQTNCSQSSLKELFQHTPAVFIEYNRRETGWCSGRFYHLKEVCWSDTTKMFQRYKPLTNKPDSPLQEPKLLAPFYSPLVDMKDFFIKLLNVDPSPNMKQYVGLLELICSSAPIPTTEVLQDVSLLFARLAQKCKVHVSVDPDSPSHFNLNQGYCSTLKGMVSDKRVFPTKENNWVTLKHKPMIPDNKELEKIFKSDKKVCLLNLPPPTEKKVPPSSRTGNFGERTSVPYFIAKDRLLFMEICGICSLSQCVKSEPQTESLRPCATMQDLVRSVVPYIQRFLYYHEELSQVHSELVDNNINETIRRLQFRQVGKLYIRYQLDVVDSDCPLVEMQDVICLLKDRKELYIQKDHLDARLDICRELVKLFCTESSHRKELIHFLSALITSLNEPTALKRLLLKEDIRELPSDEEQWEVPEPPRPDVHLERISRFYPSTGSVEEPVRPVQEDGDQTLACWPPRAPMHNSGGSRGAAADGGVVEAVMQKWPPPPGPKDRGTEREASAPREEGGHLVQQSTSSSSEGHQALRGLSRPEQTGTQRVLSHPGQPHPPHLPHPPAANLHTSSAALPPGSDPSQLTPTSTTVSPQEGMEVPRAPAGAETSSSAPPAETVSHQQQPGPDSLPVPEAVVLSGTFQGTADSQRPPLNLDFPLWNRVQPPQETLEDMTLDCQRPTTVVLSDDQTDVLAIGGWGEELVYSFLCHWRDSGEPGCPTDVLWCNHIRESGLPYDFKISFAAPDTWTYVEVKSTIKKEKAFIHLSVKELDFALREKERYHVYRVYSAGDANNVRLCRIQNLAQHLYTKELGLYLFV</sequence>
<dbReference type="Pfam" id="PF13020">
    <property type="entry name" value="NOV_C"/>
    <property type="match status" value="1"/>
</dbReference>
<dbReference type="GeneID" id="103382276"/>
<feature type="region of interest" description="Disordered" evidence="2">
    <location>
        <begin position="151"/>
        <end position="173"/>
    </location>
</feature>
<dbReference type="RefSeq" id="XP_008313219.1">
    <property type="nucleotide sequence ID" value="XM_008314997.3"/>
</dbReference>
<feature type="region of interest" description="Disordered" evidence="2">
    <location>
        <begin position="289"/>
        <end position="310"/>
    </location>
</feature>
<feature type="compositionally biased region" description="Polar residues" evidence="2">
    <location>
        <begin position="2696"/>
        <end position="2706"/>
    </location>
</feature>
<name>A0A3P8UIU8_CYNSE</name>
<feature type="compositionally biased region" description="Basic and acidic residues" evidence="2">
    <location>
        <begin position="2676"/>
        <end position="2693"/>
    </location>
</feature>
<dbReference type="PROSITE" id="PS51644">
    <property type="entry name" value="HTH_OST"/>
    <property type="match status" value="2"/>
</dbReference>
<dbReference type="FunCoup" id="A0A3P8UIU8">
    <property type="interactions" value="3"/>
</dbReference>
<evidence type="ECO:0000313" key="4">
    <source>
        <dbReference type="Ensembl" id="ENSCSEP00000002307.1"/>
    </source>
</evidence>
<feature type="compositionally biased region" description="Polar residues" evidence="2">
    <location>
        <begin position="1254"/>
        <end position="1263"/>
    </location>
</feature>
<dbReference type="PANTHER" id="PTHR32387:SF0">
    <property type="entry name" value="PROTEIN NO VEIN"/>
    <property type="match status" value="1"/>
</dbReference>
<dbReference type="InterPro" id="IPR041966">
    <property type="entry name" value="LOTUS-like"/>
</dbReference>
<feature type="domain" description="HTH OST-type" evidence="3">
    <location>
        <begin position="80"/>
        <end position="154"/>
    </location>
</feature>
<organism evidence="4 5">
    <name type="scientific">Cynoglossus semilaevis</name>
    <name type="common">Tongue sole</name>
    <dbReference type="NCBI Taxonomy" id="244447"/>
    <lineage>
        <taxon>Eukaryota</taxon>
        <taxon>Metazoa</taxon>
        <taxon>Chordata</taxon>
        <taxon>Craniata</taxon>
        <taxon>Vertebrata</taxon>
        <taxon>Euteleostomi</taxon>
        <taxon>Actinopterygii</taxon>
        <taxon>Neopterygii</taxon>
        <taxon>Teleostei</taxon>
        <taxon>Neoteleostei</taxon>
        <taxon>Acanthomorphata</taxon>
        <taxon>Carangaria</taxon>
        <taxon>Pleuronectiformes</taxon>
        <taxon>Pleuronectoidei</taxon>
        <taxon>Cynoglossidae</taxon>
        <taxon>Cynoglossinae</taxon>
        <taxon>Cynoglossus</taxon>
    </lineage>
</organism>
<evidence type="ECO:0000256" key="2">
    <source>
        <dbReference type="SAM" id="MobiDB-lite"/>
    </source>
</evidence>
<proteinExistence type="predicted"/>
<dbReference type="OMA" id="PLEVHVN"/>
<feature type="compositionally biased region" description="Acidic residues" evidence="2">
    <location>
        <begin position="1225"/>
        <end position="1248"/>
    </location>
</feature>
<dbReference type="Proteomes" id="UP000265120">
    <property type="component" value="Chromosome 8"/>
</dbReference>
<dbReference type="NCBIfam" id="NF047352">
    <property type="entry name" value="P_loop_sacsin"/>
    <property type="match status" value="1"/>
</dbReference>
<feature type="compositionally biased region" description="Acidic residues" evidence="2">
    <location>
        <begin position="1196"/>
        <end position="1208"/>
    </location>
</feature>
<keyword evidence="5" id="KW-1185">Reference proteome</keyword>
<protein>
    <submittedName>
        <fullName evidence="4">Wu:fj29h11</fullName>
    </submittedName>
</protein>
<dbReference type="InterPro" id="IPR025605">
    <property type="entry name" value="OST-HTH/LOTUS_dom"/>
</dbReference>
<dbReference type="OrthoDB" id="1262810at2759"/>
<dbReference type="GO" id="GO:0030154">
    <property type="term" value="P:cell differentiation"/>
    <property type="evidence" value="ECO:0007669"/>
    <property type="project" value="UniProtKB-KW"/>
</dbReference>
<dbReference type="SUPFAM" id="SSF55874">
    <property type="entry name" value="ATPase domain of HSP90 chaperone/DNA topoisomerase II/histidine kinase"/>
    <property type="match status" value="1"/>
</dbReference>
<dbReference type="InterPro" id="IPR036890">
    <property type="entry name" value="HATPase_C_sf"/>
</dbReference>
<feature type="region of interest" description="Disordered" evidence="2">
    <location>
        <begin position="1177"/>
        <end position="1264"/>
    </location>
</feature>
<feature type="domain" description="HTH OST-type" evidence="3">
    <location>
        <begin position="1"/>
        <end position="75"/>
    </location>
</feature>
<reference evidence="4" key="2">
    <citation type="submission" date="2025-08" db="UniProtKB">
        <authorList>
            <consortium name="Ensembl"/>
        </authorList>
    </citation>
    <scope>IDENTIFICATION</scope>
</reference>
<dbReference type="PANTHER" id="PTHR32387">
    <property type="entry name" value="WU:FJ29H11"/>
    <property type="match status" value="1"/>
</dbReference>
<dbReference type="STRING" id="244447.ENSCSEP00000002307"/>
<dbReference type="KEGG" id="csem:103382276"/>
<evidence type="ECO:0000256" key="1">
    <source>
        <dbReference type="ARBA" id="ARBA00022782"/>
    </source>
</evidence>
<dbReference type="GeneTree" id="ENSGT00940000169412"/>
<reference evidence="4 5" key="1">
    <citation type="journal article" date="2014" name="Nat. Genet.">
        <title>Whole-genome sequence of a flatfish provides insights into ZW sex chromosome evolution and adaptation to a benthic lifestyle.</title>
        <authorList>
            <person name="Chen S."/>
            <person name="Zhang G."/>
            <person name="Shao C."/>
            <person name="Huang Q."/>
            <person name="Liu G."/>
            <person name="Zhang P."/>
            <person name="Song W."/>
            <person name="An N."/>
            <person name="Chalopin D."/>
            <person name="Volff J.N."/>
            <person name="Hong Y."/>
            <person name="Li Q."/>
            <person name="Sha Z."/>
            <person name="Zhou H."/>
            <person name="Xie M."/>
            <person name="Yu Q."/>
            <person name="Liu Y."/>
            <person name="Xiang H."/>
            <person name="Wang N."/>
            <person name="Wu K."/>
            <person name="Yang C."/>
            <person name="Zhou Q."/>
            <person name="Liao X."/>
            <person name="Yang L."/>
            <person name="Hu Q."/>
            <person name="Zhang J."/>
            <person name="Meng L."/>
            <person name="Jin L."/>
            <person name="Tian Y."/>
            <person name="Lian J."/>
            <person name="Yang J."/>
            <person name="Miao G."/>
            <person name="Liu S."/>
            <person name="Liang Z."/>
            <person name="Yan F."/>
            <person name="Li Y."/>
            <person name="Sun B."/>
            <person name="Zhang H."/>
            <person name="Zhang J."/>
            <person name="Zhu Y."/>
            <person name="Du M."/>
            <person name="Zhao Y."/>
            <person name="Schartl M."/>
            <person name="Tang Q."/>
            <person name="Wang J."/>
        </authorList>
    </citation>
    <scope>NUCLEOTIDE SEQUENCE</scope>
</reference>
<evidence type="ECO:0000259" key="3">
    <source>
        <dbReference type="PROSITE" id="PS51644"/>
    </source>
</evidence>
<dbReference type="Gene3D" id="3.30.420.610">
    <property type="entry name" value="LOTUS domain-like"/>
    <property type="match status" value="2"/>
</dbReference>
<dbReference type="Gene3D" id="3.30.565.10">
    <property type="entry name" value="Histidine kinase-like ATPase, C-terminal domain"/>
    <property type="match status" value="1"/>
</dbReference>
<dbReference type="InterPro" id="IPR052957">
    <property type="entry name" value="Auxin_embryo_med"/>
</dbReference>
<dbReference type="InterPro" id="IPR024975">
    <property type="entry name" value="NOV_C"/>
</dbReference>
<dbReference type="Pfam" id="PF25794">
    <property type="entry name" value="SACS"/>
    <property type="match status" value="1"/>
</dbReference>
<dbReference type="Ensembl" id="ENSCSET00000002347.1">
    <property type="protein sequence ID" value="ENSCSEP00000002307.1"/>
    <property type="gene ID" value="ENSCSEG00000001547.1"/>
</dbReference>
<keyword evidence="1" id="KW-0221">Differentiation</keyword>
<dbReference type="InParanoid" id="A0A3P8UIU8"/>
<accession>A0A3P8UIU8</accession>
<dbReference type="Pfam" id="PF12872">
    <property type="entry name" value="OST-HTH"/>
    <property type="match status" value="2"/>
</dbReference>
<feature type="compositionally biased region" description="Polar residues" evidence="2">
    <location>
        <begin position="2756"/>
        <end position="2769"/>
    </location>
</feature>
<feature type="compositionally biased region" description="Pro residues" evidence="2">
    <location>
        <begin position="2730"/>
        <end position="2740"/>
    </location>
</feature>
<dbReference type="InterPro" id="IPR058210">
    <property type="entry name" value="SACS/Nov_dom"/>
</dbReference>
<feature type="compositionally biased region" description="Polar residues" evidence="2">
    <location>
        <begin position="155"/>
        <end position="173"/>
    </location>
</feature>
<feature type="region of interest" description="Disordered" evidence="2">
    <location>
        <begin position="2620"/>
        <end position="2808"/>
    </location>
</feature>
<evidence type="ECO:0000313" key="5">
    <source>
        <dbReference type="Proteomes" id="UP000265120"/>
    </source>
</evidence>
<feature type="compositionally biased region" description="Polar residues" evidence="2">
    <location>
        <begin position="2783"/>
        <end position="2801"/>
    </location>
</feature>
<feature type="compositionally biased region" description="Polar residues" evidence="2">
    <location>
        <begin position="1177"/>
        <end position="1195"/>
    </location>
</feature>
<reference evidence="4" key="3">
    <citation type="submission" date="2025-09" db="UniProtKB">
        <authorList>
            <consortium name="Ensembl"/>
        </authorList>
    </citation>
    <scope>IDENTIFICATION</scope>
</reference>
<feature type="compositionally biased region" description="Low complexity" evidence="2">
    <location>
        <begin position="2655"/>
        <end position="2666"/>
    </location>
</feature>